<sequence length="219" mass="23533">MQSSSAPHTMDQQPPTQPAAPGPYPRQLAIKPTAFRDFEIHPNDGGDNDNNTAPIYYCSVARMGINKPDILLQSGAKGGPVAGASHYRSSRSIICGVGADETSMIWTKLQHVGFLSGHFEFDWQGRKYALRRASGEEIGASALRSLVGLQFKVVDEATGRIVALFVSHSAVGRRRPATLKFVEGLEAEFETVVVLGVLSWKDKIRRTRARGAAAGGAGA</sequence>
<dbReference type="Proteomes" id="UP000799767">
    <property type="component" value="Unassembled WGS sequence"/>
</dbReference>
<name>A0A6A6Q3M1_9PEZI</name>
<dbReference type="EMBL" id="MU001632">
    <property type="protein sequence ID" value="KAF2486546.1"/>
    <property type="molecule type" value="Genomic_DNA"/>
</dbReference>
<dbReference type="OrthoDB" id="3431997at2759"/>
<proteinExistence type="predicted"/>
<dbReference type="AlphaFoldDB" id="A0A6A6Q3M1"/>
<dbReference type="RefSeq" id="XP_033593115.1">
    <property type="nucleotide sequence ID" value="XM_033738730.1"/>
</dbReference>
<feature type="region of interest" description="Disordered" evidence="1">
    <location>
        <begin position="1"/>
        <end position="27"/>
    </location>
</feature>
<keyword evidence="3" id="KW-1185">Reference proteome</keyword>
<reference evidence="2" key="1">
    <citation type="journal article" date="2020" name="Stud. Mycol.">
        <title>101 Dothideomycetes genomes: a test case for predicting lifestyles and emergence of pathogens.</title>
        <authorList>
            <person name="Haridas S."/>
            <person name="Albert R."/>
            <person name="Binder M."/>
            <person name="Bloem J."/>
            <person name="Labutti K."/>
            <person name="Salamov A."/>
            <person name="Andreopoulos B."/>
            <person name="Baker S."/>
            <person name="Barry K."/>
            <person name="Bills G."/>
            <person name="Bluhm B."/>
            <person name="Cannon C."/>
            <person name="Castanera R."/>
            <person name="Culley D."/>
            <person name="Daum C."/>
            <person name="Ezra D."/>
            <person name="Gonzalez J."/>
            <person name="Henrissat B."/>
            <person name="Kuo A."/>
            <person name="Liang C."/>
            <person name="Lipzen A."/>
            <person name="Lutzoni F."/>
            <person name="Magnuson J."/>
            <person name="Mondo S."/>
            <person name="Nolan M."/>
            <person name="Ohm R."/>
            <person name="Pangilinan J."/>
            <person name="Park H.-J."/>
            <person name="Ramirez L."/>
            <person name="Alfaro M."/>
            <person name="Sun H."/>
            <person name="Tritt A."/>
            <person name="Yoshinaga Y."/>
            <person name="Zwiers L.-H."/>
            <person name="Turgeon B."/>
            <person name="Goodwin S."/>
            <person name="Spatafora J."/>
            <person name="Crous P."/>
            <person name="Grigoriev I."/>
        </authorList>
    </citation>
    <scope>NUCLEOTIDE SEQUENCE</scope>
    <source>
        <strain evidence="2">CBS 113389</strain>
    </source>
</reference>
<evidence type="ECO:0000256" key="1">
    <source>
        <dbReference type="SAM" id="MobiDB-lite"/>
    </source>
</evidence>
<feature type="compositionally biased region" description="Pro residues" evidence="1">
    <location>
        <begin position="15"/>
        <end position="24"/>
    </location>
</feature>
<organism evidence="2 3">
    <name type="scientific">Neohortaea acidophila</name>
    <dbReference type="NCBI Taxonomy" id="245834"/>
    <lineage>
        <taxon>Eukaryota</taxon>
        <taxon>Fungi</taxon>
        <taxon>Dikarya</taxon>
        <taxon>Ascomycota</taxon>
        <taxon>Pezizomycotina</taxon>
        <taxon>Dothideomycetes</taxon>
        <taxon>Dothideomycetidae</taxon>
        <taxon>Mycosphaerellales</taxon>
        <taxon>Teratosphaeriaceae</taxon>
        <taxon>Neohortaea</taxon>
    </lineage>
</organism>
<accession>A0A6A6Q3M1</accession>
<evidence type="ECO:0000313" key="3">
    <source>
        <dbReference type="Proteomes" id="UP000799767"/>
    </source>
</evidence>
<evidence type="ECO:0008006" key="4">
    <source>
        <dbReference type="Google" id="ProtNLM"/>
    </source>
</evidence>
<gene>
    <name evidence="2" type="ORF">BDY17DRAFT_81036</name>
</gene>
<protein>
    <recommendedName>
        <fullName evidence="4">Tubby C-terminal-like domain-containing protein</fullName>
    </recommendedName>
</protein>
<dbReference type="GeneID" id="54479731"/>
<feature type="compositionally biased region" description="Polar residues" evidence="1">
    <location>
        <begin position="1"/>
        <end position="11"/>
    </location>
</feature>
<evidence type="ECO:0000313" key="2">
    <source>
        <dbReference type="EMBL" id="KAF2486546.1"/>
    </source>
</evidence>